<feature type="region of interest" description="Disordered" evidence="1">
    <location>
        <begin position="1"/>
        <end position="72"/>
    </location>
</feature>
<feature type="compositionally biased region" description="Polar residues" evidence="1">
    <location>
        <begin position="1"/>
        <end position="14"/>
    </location>
</feature>
<dbReference type="AlphaFoldDB" id="A0A8S0ZLH2"/>
<evidence type="ECO:0000313" key="5">
    <source>
        <dbReference type="Proteomes" id="UP000494256"/>
    </source>
</evidence>
<dbReference type="Proteomes" id="UP000494256">
    <property type="component" value="Unassembled WGS sequence"/>
</dbReference>
<protein>
    <submittedName>
        <fullName evidence="3">Uncharacterized protein</fullName>
    </submittedName>
</protein>
<reference evidence="4 5" key="1">
    <citation type="submission" date="2020-04" db="EMBL/GenBank/DDBJ databases">
        <authorList>
            <person name="Wallbank WR R."/>
            <person name="Pardo Diaz C."/>
            <person name="Kozak K."/>
            <person name="Martin S."/>
            <person name="Jiggins C."/>
            <person name="Moest M."/>
            <person name="Warren A I."/>
            <person name="Byers J.R.P. K."/>
            <person name="Montejo-Kovacevich G."/>
            <person name="Yen C E."/>
        </authorList>
    </citation>
    <scope>NUCLEOTIDE SEQUENCE [LARGE SCALE GENOMIC DNA]</scope>
</reference>
<evidence type="ECO:0000313" key="3">
    <source>
        <dbReference type="EMBL" id="CAB3232326.1"/>
    </source>
</evidence>
<accession>A0A8S0ZLH2</accession>
<dbReference type="EMBL" id="CADEBC010000088">
    <property type="protein sequence ID" value="CAB3222384.1"/>
    <property type="molecule type" value="Genomic_DNA"/>
</dbReference>
<dbReference type="EMBL" id="CADEBD010000289">
    <property type="protein sequence ID" value="CAB3232326.1"/>
    <property type="molecule type" value="Genomic_DNA"/>
</dbReference>
<organism evidence="3 5">
    <name type="scientific">Arctia plantaginis</name>
    <name type="common">Wood tiger moth</name>
    <name type="synonym">Phalaena plantaginis</name>
    <dbReference type="NCBI Taxonomy" id="874455"/>
    <lineage>
        <taxon>Eukaryota</taxon>
        <taxon>Metazoa</taxon>
        <taxon>Ecdysozoa</taxon>
        <taxon>Arthropoda</taxon>
        <taxon>Hexapoda</taxon>
        <taxon>Insecta</taxon>
        <taxon>Pterygota</taxon>
        <taxon>Neoptera</taxon>
        <taxon>Endopterygota</taxon>
        <taxon>Lepidoptera</taxon>
        <taxon>Glossata</taxon>
        <taxon>Ditrysia</taxon>
        <taxon>Noctuoidea</taxon>
        <taxon>Erebidae</taxon>
        <taxon>Arctiinae</taxon>
        <taxon>Arctia</taxon>
    </lineage>
</organism>
<sequence>MPQCASRGSTTTPPLSEHSPTPAPRTAAAVLPAPPPAKTQRPPAISKPAAKTTPKATDTGTGPDDTGTDVIL</sequence>
<evidence type="ECO:0000313" key="4">
    <source>
        <dbReference type="Proteomes" id="UP000494106"/>
    </source>
</evidence>
<dbReference type="Proteomes" id="UP000494106">
    <property type="component" value="Unassembled WGS sequence"/>
</dbReference>
<comment type="caution">
    <text evidence="3">The sequence shown here is derived from an EMBL/GenBank/DDBJ whole genome shotgun (WGS) entry which is preliminary data.</text>
</comment>
<proteinExistence type="predicted"/>
<name>A0A8S0ZLH2_ARCPL</name>
<evidence type="ECO:0000313" key="2">
    <source>
        <dbReference type="EMBL" id="CAB3222384.1"/>
    </source>
</evidence>
<evidence type="ECO:0000256" key="1">
    <source>
        <dbReference type="SAM" id="MobiDB-lite"/>
    </source>
</evidence>
<gene>
    <name evidence="2" type="ORF">APLA_LOCUS1008</name>
    <name evidence="3" type="ORF">APLA_LOCUS5654</name>
</gene>
<keyword evidence="4" id="KW-1185">Reference proteome</keyword>
<feature type="compositionally biased region" description="Low complexity" evidence="1">
    <location>
        <begin position="38"/>
        <end position="65"/>
    </location>
</feature>